<organism evidence="1 2">
    <name type="scientific">Flaviramulus aquimarinus</name>
    <dbReference type="NCBI Taxonomy" id="1170456"/>
    <lineage>
        <taxon>Bacteria</taxon>
        <taxon>Pseudomonadati</taxon>
        <taxon>Bacteroidota</taxon>
        <taxon>Flavobacteriia</taxon>
        <taxon>Flavobacteriales</taxon>
        <taxon>Flavobacteriaceae</taxon>
        <taxon>Flaviramulus</taxon>
    </lineage>
</organism>
<sequence length="135" mass="14919">MFSCSVNNVDNTSNNQITITQWNLINTSGGFAGVNDNFEIGDIIWVFNELTGSLTVINKNTDDMLQDGLDSGNYSYIFSENDSNLFLTVNDSIEFGLLTISEDTETFTLNQNVTLAGIAADGFIYTFEKMVIIID</sequence>
<gene>
    <name evidence="1" type="ORF">GCM10023311_22820</name>
</gene>
<evidence type="ECO:0008006" key="3">
    <source>
        <dbReference type="Google" id="ProtNLM"/>
    </source>
</evidence>
<protein>
    <recommendedName>
        <fullName evidence="3">Lipocalin-like domain-containing protein</fullName>
    </recommendedName>
</protein>
<comment type="caution">
    <text evidence="1">The sequence shown here is derived from an EMBL/GenBank/DDBJ whole genome shotgun (WGS) entry which is preliminary data.</text>
</comment>
<dbReference type="EMBL" id="BAABJH010000005">
    <property type="protein sequence ID" value="GAA4897448.1"/>
    <property type="molecule type" value="Genomic_DNA"/>
</dbReference>
<name>A0ABP9FGW3_9FLAO</name>
<evidence type="ECO:0000313" key="2">
    <source>
        <dbReference type="Proteomes" id="UP001500433"/>
    </source>
</evidence>
<keyword evidence="2" id="KW-1185">Reference proteome</keyword>
<dbReference type="Proteomes" id="UP001500433">
    <property type="component" value="Unassembled WGS sequence"/>
</dbReference>
<proteinExistence type="predicted"/>
<reference evidence="2" key="1">
    <citation type="journal article" date="2019" name="Int. J. Syst. Evol. Microbiol.">
        <title>The Global Catalogue of Microorganisms (GCM) 10K type strain sequencing project: providing services to taxonomists for standard genome sequencing and annotation.</title>
        <authorList>
            <consortium name="The Broad Institute Genomics Platform"/>
            <consortium name="The Broad Institute Genome Sequencing Center for Infectious Disease"/>
            <person name="Wu L."/>
            <person name="Ma J."/>
        </authorList>
    </citation>
    <scope>NUCLEOTIDE SEQUENCE [LARGE SCALE GENOMIC DNA]</scope>
    <source>
        <strain evidence="2">JCM 18274</strain>
    </source>
</reference>
<accession>A0ABP9FGW3</accession>
<evidence type="ECO:0000313" key="1">
    <source>
        <dbReference type="EMBL" id="GAA4897448.1"/>
    </source>
</evidence>